<keyword evidence="3" id="KW-1185">Reference proteome</keyword>
<name>A0A8B6CCE6_MYTGA</name>
<dbReference type="Proteomes" id="UP000596742">
    <property type="component" value="Unassembled WGS sequence"/>
</dbReference>
<dbReference type="InterPro" id="IPR011990">
    <property type="entry name" value="TPR-like_helical_dom_sf"/>
</dbReference>
<dbReference type="OrthoDB" id="5952992at2759"/>
<feature type="domain" description="Mab-21-like HhH/H2TH-like" evidence="1">
    <location>
        <begin position="235"/>
        <end position="330"/>
    </location>
</feature>
<reference evidence="2" key="1">
    <citation type="submission" date="2018-11" db="EMBL/GenBank/DDBJ databases">
        <authorList>
            <person name="Alioto T."/>
            <person name="Alioto T."/>
        </authorList>
    </citation>
    <scope>NUCLEOTIDE SEQUENCE</scope>
</reference>
<evidence type="ECO:0000313" key="2">
    <source>
        <dbReference type="EMBL" id="VDI02882.1"/>
    </source>
</evidence>
<dbReference type="PANTHER" id="PTHR10656">
    <property type="entry name" value="CELL FATE DETERMINING PROTEIN MAB21-RELATED"/>
    <property type="match status" value="1"/>
</dbReference>
<dbReference type="SMART" id="SM01265">
    <property type="entry name" value="Mab-21"/>
    <property type="match status" value="1"/>
</dbReference>
<feature type="non-terminal residue" evidence="2">
    <location>
        <position position="1"/>
    </location>
</feature>
<gene>
    <name evidence="2" type="ORF">MGAL_10B072212</name>
</gene>
<comment type="caution">
    <text evidence="2">The sequence shown here is derived from an EMBL/GenBank/DDBJ whole genome shotgun (WGS) entry which is preliminary data.</text>
</comment>
<dbReference type="AlphaFoldDB" id="A0A8B6CCE6"/>
<dbReference type="Pfam" id="PF20266">
    <property type="entry name" value="Mab-21_C"/>
    <property type="match status" value="1"/>
</dbReference>
<sequence>PSTQDASIALYQHMSENIVGTEEHVKTIRKMNTVRDNLSNTEYDTTITSGSFGEGLDMRGSDIDLMRVLQFIEVCENINVPINPAKAYFTMNIDDSQPGFIRLRLIHCNNKLEVLKDCEEIGGEFYFSCIRIKRRYLNPFAFIIHGPCISDKNGIYDIAYCLHCKSWITQAQQWLSRSNNAWPDYDVKQSIIEHGVLFVPKGGQESPKEELQWRTSFSIGEKLLVYTFSHTQLLCYVLMKILLKDVIDTDLNCKELLCSYFMKTILFWISEELPTTIWVPAKLISNFMRCVKRLIYCVENSICPHYFITENNLFENQIKGHTQKALLNTLKTLNSCGWQCILFSDLISYFNKSKFRVLKEVNYLNVDSLKLMLSPLMYLTNLSFRIDQSSWTKGVRPILSSKSSLIKSIYSFYMSNMCSDIDHLLIFDGIHDNKSTYKQYKTCTSSLLLGTHNDAVCGWLRLATYFYRNDMYETAIYILQYSLLKCSQEKLYFGTNLSNINYELFHLDLFNRMTIIEKWKLIVMNRLQFNENSLSIPKEIQFEVNVMPITIPPVVYTHFLRFLCHYHLYNINQCQQCLKDLQLTIEEGCFIADASDNAISHNILGITFQLVGDMESAKQAFMKSVELFSDPDFNSVFRRLL</sequence>
<evidence type="ECO:0000259" key="1">
    <source>
        <dbReference type="Pfam" id="PF20266"/>
    </source>
</evidence>
<organism evidence="2 3">
    <name type="scientific">Mytilus galloprovincialis</name>
    <name type="common">Mediterranean mussel</name>
    <dbReference type="NCBI Taxonomy" id="29158"/>
    <lineage>
        <taxon>Eukaryota</taxon>
        <taxon>Metazoa</taxon>
        <taxon>Spiralia</taxon>
        <taxon>Lophotrochozoa</taxon>
        <taxon>Mollusca</taxon>
        <taxon>Bivalvia</taxon>
        <taxon>Autobranchia</taxon>
        <taxon>Pteriomorphia</taxon>
        <taxon>Mytilida</taxon>
        <taxon>Mytiloidea</taxon>
        <taxon>Mytilidae</taxon>
        <taxon>Mytilinae</taxon>
        <taxon>Mytilus</taxon>
    </lineage>
</organism>
<dbReference type="EMBL" id="UYJE01001527">
    <property type="protein sequence ID" value="VDI02882.1"/>
    <property type="molecule type" value="Genomic_DNA"/>
</dbReference>
<dbReference type="InterPro" id="IPR046906">
    <property type="entry name" value="Mab-21_HhH/H2TH-like"/>
</dbReference>
<accession>A0A8B6CCE6</accession>
<evidence type="ECO:0000313" key="3">
    <source>
        <dbReference type="Proteomes" id="UP000596742"/>
    </source>
</evidence>
<protein>
    <recommendedName>
        <fullName evidence="1">Mab-21-like HhH/H2TH-like domain-containing protein</fullName>
    </recommendedName>
</protein>
<dbReference type="PANTHER" id="PTHR10656:SF69">
    <property type="entry name" value="MAB-21-LIKE HHH_H2TH-LIKE DOMAIN-CONTAINING PROTEIN"/>
    <property type="match status" value="1"/>
</dbReference>
<dbReference type="SUPFAM" id="SSF48452">
    <property type="entry name" value="TPR-like"/>
    <property type="match status" value="1"/>
</dbReference>
<proteinExistence type="predicted"/>
<dbReference type="Gene3D" id="1.10.1410.40">
    <property type="match status" value="1"/>
</dbReference>
<dbReference type="InterPro" id="IPR024810">
    <property type="entry name" value="MAB21L/cGLR"/>
</dbReference>